<sequence length="215" mass="24716">MQYWYREEVGESGYPASVRVDERFRDPKVRPKGRTILSCRRMCNIQLRGQAFDVPPGRFRVRWTMWFWAGQDYPYSGSGNRPRSIPRDNSVMERVFPPANSQTAPPPQGTLFFPWDLTLSVGKAQRPGGSFMHQDVDVDRHPVAATELLEPGYREFRLEGGVWNAFKNSGWCEFGGTIIDVDLSGHVAFVISRRFERWWFGGFSFVGVRLDPISC</sequence>
<name>A0AAN6Q3M8_9PEZI</name>
<keyword evidence="2" id="KW-1185">Reference proteome</keyword>
<dbReference type="EMBL" id="MU863634">
    <property type="protein sequence ID" value="KAK4101659.1"/>
    <property type="molecule type" value="Genomic_DNA"/>
</dbReference>
<dbReference type="AlphaFoldDB" id="A0AAN6Q3M8"/>
<reference evidence="1" key="2">
    <citation type="submission" date="2023-05" db="EMBL/GenBank/DDBJ databases">
        <authorList>
            <consortium name="Lawrence Berkeley National Laboratory"/>
            <person name="Steindorff A."/>
            <person name="Hensen N."/>
            <person name="Bonometti L."/>
            <person name="Westerberg I."/>
            <person name="Brannstrom I.O."/>
            <person name="Guillou S."/>
            <person name="Cros-Aarteil S."/>
            <person name="Calhoun S."/>
            <person name="Haridas S."/>
            <person name="Kuo A."/>
            <person name="Mondo S."/>
            <person name="Pangilinan J."/>
            <person name="Riley R."/>
            <person name="Labutti K."/>
            <person name="Andreopoulos B."/>
            <person name="Lipzen A."/>
            <person name="Chen C."/>
            <person name="Yanf M."/>
            <person name="Daum C."/>
            <person name="Ng V."/>
            <person name="Clum A."/>
            <person name="Ohm R."/>
            <person name="Martin F."/>
            <person name="Silar P."/>
            <person name="Natvig D."/>
            <person name="Lalanne C."/>
            <person name="Gautier V."/>
            <person name="Ament-Velasquez S.L."/>
            <person name="Kruys A."/>
            <person name="Hutchinson M.I."/>
            <person name="Powell A.J."/>
            <person name="Barry K."/>
            <person name="Miller A.N."/>
            <person name="Grigoriev I.V."/>
            <person name="Debuchy R."/>
            <person name="Gladieux P."/>
            <person name="Thoren M.H."/>
            <person name="Johannesson H."/>
        </authorList>
    </citation>
    <scope>NUCLEOTIDE SEQUENCE</scope>
    <source>
        <strain evidence="1">CBS 757.83</strain>
    </source>
</reference>
<dbReference type="Proteomes" id="UP001305647">
    <property type="component" value="Unassembled WGS sequence"/>
</dbReference>
<protein>
    <submittedName>
        <fullName evidence="1">Uncharacterized protein</fullName>
    </submittedName>
</protein>
<proteinExistence type="predicted"/>
<organism evidence="1 2">
    <name type="scientific">Parathielavia hyrcaniae</name>
    <dbReference type="NCBI Taxonomy" id="113614"/>
    <lineage>
        <taxon>Eukaryota</taxon>
        <taxon>Fungi</taxon>
        <taxon>Dikarya</taxon>
        <taxon>Ascomycota</taxon>
        <taxon>Pezizomycotina</taxon>
        <taxon>Sordariomycetes</taxon>
        <taxon>Sordariomycetidae</taxon>
        <taxon>Sordariales</taxon>
        <taxon>Chaetomiaceae</taxon>
        <taxon>Parathielavia</taxon>
    </lineage>
</organism>
<accession>A0AAN6Q3M8</accession>
<reference evidence="1" key="1">
    <citation type="journal article" date="2023" name="Mol. Phylogenet. Evol.">
        <title>Genome-scale phylogeny and comparative genomics of the fungal order Sordariales.</title>
        <authorList>
            <person name="Hensen N."/>
            <person name="Bonometti L."/>
            <person name="Westerberg I."/>
            <person name="Brannstrom I.O."/>
            <person name="Guillou S."/>
            <person name="Cros-Aarteil S."/>
            <person name="Calhoun S."/>
            <person name="Haridas S."/>
            <person name="Kuo A."/>
            <person name="Mondo S."/>
            <person name="Pangilinan J."/>
            <person name="Riley R."/>
            <person name="LaButti K."/>
            <person name="Andreopoulos B."/>
            <person name="Lipzen A."/>
            <person name="Chen C."/>
            <person name="Yan M."/>
            <person name="Daum C."/>
            <person name="Ng V."/>
            <person name="Clum A."/>
            <person name="Steindorff A."/>
            <person name="Ohm R.A."/>
            <person name="Martin F."/>
            <person name="Silar P."/>
            <person name="Natvig D.O."/>
            <person name="Lalanne C."/>
            <person name="Gautier V."/>
            <person name="Ament-Velasquez S.L."/>
            <person name="Kruys A."/>
            <person name="Hutchinson M.I."/>
            <person name="Powell A.J."/>
            <person name="Barry K."/>
            <person name="Miller A.N."/>
            <person name="Grigoriev I.V."/>
            <person name="Debuchy R."/>
            <person name="Gladieux P."/>
            <person name="Hiltunen Thoren M."/>
            <person name="Johannesson H."/>
        </authorList>
    </citation>
    <scope>NUCLEOTIDE SEQUENCE</scope>
    <source>
        <strain evidence="1">CBS 757.83</strain>
    </source>
</reference>
<evidence type="ECO:0000313" key="1">
    <source>
        <dbReference type="EMBL" id="KAK4101659.1"/>
    </source>
</evidence>
<comment type="caution">
    <text evidence="1">The sequence shown here is derived from an EMBL/GenBank/DDBJ whole genome shotgun (WGS) entry which is preliminary data.</text>
</comment>
<evidence type="ECO:0000313" key="2">
    <source>
        <dbReference type="Proteomes" id="UP001305647"/>
    </source>
</evidence>
<gene>
    <name evidence="1" type="ORF">N658DRAFT_496083</name>
</gene>